<accession>A0A8C2TV40</accession>
<protein>
    <recommendedName>
        <fullName evidence="1">PDZ domain-containing protein</fullName>
    </recommendedName>
</protein>
<proteinExistence type="predicted"/>
<dbReference type="Proteomes" id="UP000694412">
    <property type="component" value="Chromosome 8"/>
</dbReference>
<dbReference type="CDD" id="cd06671">
    <property type="entry name" value="PDZ7_MUPP1-PD6_PATJ-like"/>
    <property type="match status" value="1"/>
</dbReference>
<reference evidence="2" key="3">
    <citation type="submission" date="2025-09" db="UniProtKB">
        <authorList>
            <consortium name="Ensembl"/>
        </authorList>
    </citation>
    <scope>IDENTIFICATION</scope>
</reference>
<evidence type="ECO:0000259" key="1">
    <source>
        <dbReference type="PROSITE" id="PS50106"/>
    </source>
</evidence>
<sequence length="292" mass="31747">FSSVDQNGSGPKLLAFLRKKDKHTTLEFGEVMRGIFIKHILEDSPAGKNGTLKTGDRIVEVDGIDLRDASHEQAVEAIQKAGNPAVFMVQSIISRPKAFGQTDLEPEKTSFCNLPLPPLSAFSGISCDVAQSSSRELHMTELEKGRTGLGFSLAGNKDQSRMSVFIVGIDPNGAAGKDGRLQTADELLEINGQILYGRSHQNASSIIKCAPPKVKIKLEINTSQLNQYQLHGTIEELSLEGILQTSPLNKALQGPARAALPLRRGDKSQASPIRVINSYRSRFQSLFSDPKL</sequence>
<dbReference type="Gene3D" id="2.30.42.10">
    <property type="match status" value="2"/>
</dbReference>
<dbReference type="GeneTree" id="ENSGT00940000155586"/>
<keyword evidence="3" id="KW-1185">Reference proteome</keyword>
<evidence type="ECO:0000313" key="3">
    <source>
        <dbReference type="Proteomes" id="UP000694412"/>
    </source>
</evidence>
<name>A0A8C2TV40_COTJA</name>
<dbReference type="InterPro" id="IPR051342">
    <property type="entry name" value="PDZ_scaffold"/>
</dbReference>
<feature type="domain" description="PDZ" evidence="1">
    <location>
        <begin position="14"/>
        <end position="89"/>
    </location>
</feature>
<dbReference type="SUPFAM" id="SSF50156">
    <property type="entry name" value="PDZ domain-like"/>
    <property type="match status" value="2"/>
</dbReference>
<dbReference type="PROSITE" id="PS50106">
    <property type="entry name" value="PDZ"/>
    <property type="match status" value="2"/>
</dbReference>
<reference evidence="2" key="2">
    <citation type="submission" date="2025-08" db="UniProtKB">
        <authorList>
            <consortium name="Ensembl"/>
        </authorList>
    </citation>
    <scope>IDENTIFICATION</scope>
</reference>
<dbReference type="CDD" id="cd06672">
    <property type="entry name" value="PDZ8_MUPP1-PDZ7_PATJ-PDZ2_INAD-like"/>
    <property type="match status" value="1"/>
</dbReference>
<dbReference type="PANTHER" id="PTHR19964:SF89">
    <property type="entry name" value="INACTIVATION-NO-AFTER-POTENTIAL D PROTEIN-LIKE PROTEIN"/>
    <property type="match status" value="1"/>
</dbReference>
<feature type="domain" description="PDZ" evidence="1">
    <location>
        <begin position="139"/>
        <end position="222"/>
    </location>
</feature>
<dbReference type="PANTHER" id="PTHR19964">
    <property type="entry name" value="MULTIPLE PDZ DOMAIN PROTEIN"/>
    <property type="match status" value="1"/>
</dbReference>
<evidence type="ECO:0000313" key="2">
    <source>
        <dbReference type="Ensembl" id="ENSCJPP00005017834.1"/>
    </source>
</evidence>
<dbReference type="Pfam" id="PF00595">
    <property type="entry name" value="PDZ"/>
    <property type="match status" value="2"/>
</dbReference>
<dbReference type="Ensembl" id="ENSCJPT00005024813.1">
    <property type="protein sequence ID" value="ENSCJPP00005017834.1"/>
    <property type="gene ID" value="ENSCJPG00005014497.1"/>
</dbReference>
<dbReference type="SMART" id="SM00228">
    <property type="entry name" value="PDZ"/>
    <property type="match status" value="2"/>
</dbReference>
<dbReference type="AlphaFoldDB" id="A0A8C2TV40"/>
<reference evidence="2" key="1">
    <citation type="submission" date="2015-11" db="EMBL/GenBank/DDBJ databases">
        <authorList>
            <consortium name="International Coturnix japonica Genome Analysis Consortium"/>
            <person name="Warren W."/>
            <person name="Burt D.W."/>
            <person name="Antin P.B."/>
            <person name="Lanford R."/>
            <person name="Gros J."/>
            <person name="Wilson R.K."/>
        </authorList>
    </citation>
    <scope>NUCLEOTIDE SEQUENCE [LARGE SCALE GENOMIC DNA]</scope>
</reference>
<dbReference type="InterPro" id="IPR036034">
    <property type="entry name" value="PDZ_sf"/>
</dbReference>
<organism evidence="2 3">
    <name type="scientific">Coturnix japonica</name>
    <name type="common">Japanese quail</name>
    <name type="synonym">Coturnix coturnix japonica</name>
    <dbReference type="NCBI Taxonomy" id="93934"/>
    <lineage>
        <taxon>Eukaryota</taxon>
        <taxon>Metazoa</taxon>
        <taxon>Chordata</taxon>
        <taxon>Craniata</taxon>
        <taxon>Vertebrata</taxon>
        <taxon>Euteleostomi</taxon>
        <taxon>Archelosauria</taxon>
        <taxon>Archosauria</taxon>
        <taxon>Dinosauria</taxon>
        <taxon>Saurischia</taxon>
        <taxon>Theropoda</taxon>
        <taxon>Coelurosauria</taxon>
        <taxon>Aves</taxon>
        <taxon>Neognathae</taxon>
        <taxon>Galloanserae</taxon>
        <taxon>Galliformes</taxon>
        <taxon>Phasianidae</taxon>
        <taxon>Perdicinae</taxon>
        <taxon>Coturnix</taxon>
    </lineage>
</organism>
<dbReference type="InterPro" id="IPR001478">
    <property type="entry name" value="PDZ"/>
</dbReference>